<evidence type="ECO:0000256" key="1">
    <source>
        <dbReference type="SAM" id="Coils"/>
    </source>
</evidence>
<feature type="compositionally biased region" description="Pro residues" evidence="2">
    <location>
        <begin position="166"/>
        <end position="183"/>
    </location>
</feature>
<keyword evidence="1" id="KW-0175">Coiled coil</keyword>
<evidence type="ECO:0000256" key="2">
    <source>
        <dbReference type="SAM" id="MobiDB-lite"/>
    </source>
</evidence>
<organism evidence="3 4">
    <name type="scientific">Chlorella vulgaris</name>
    <name type="common">Green alga</name>
    <dbReference type="NCBI Taxonomy" id="3077"/>
    <lineage>
        <taxon>Eukaryota</taxon>
        <taxon>Viridiplantae</taxon>
        <taxon>Chlorophyta</taxon>
        <taxon>core chlorophytes</taxon>
        <taxon>Trebouxiophyceae</taxon>
        <taxon>Chlorellales</taxon>
        <taxon>Chlorellaceae</taxon>
        <taxon>Chlorella clade</taxon>
        <taxon>Chlorella</taxon>
    </lineage>
</organism>
<feature type="region of interest" description="Disordered" evidence="2">
    <location>
        <begin position="123"/>
        <end position="187"/>
    </location>
</feature>
<keyword evidence="4" id="KW-1185">Reference proteome</keyword>
<sequence>MRPCTSVRRPPSFAAAPFWLTSSVPQLAGGKWGWFTLQHVELALSTSCRNAPGLPLRSSALFNWSFNNETQSKLQSRHSNTALGILCCQVDGMLTACPDRRWRLSRTYFNQCATDGTRCRCSGRRLTSNTGSARRRGVASATITGPAASGGYEGGAASGSQGAGPPAGPPPPPTSPPPPPSVGPSPQWATQLQLLAAPLATVVVPAVGACLWINGELRKLEGSQKDSAAKLDASHRESAAMLRGCITALQTNLEGRMDLKFAEVARQLDKQDVMARQLDKLDDRLDKLDAKLDGKRDGKLDLKLALVTGTMLAGFYFLPRK</sequence>
<comment type="caution">
    <text evidence="3">The sequence shown here is derived from an EMBL/GenBank/DDBJ whole genome shotgun (WGS) entry which is preliminary data.</text>
</comment>
<name>A0A9D4TLY8_CHLVU</name>
<protein>
    <submittedName>
        <fullName evidence="3">Uncharacterized protein</fullName>
    </submittedName>
</protein>
<dbReference type="Proteomes" id="UP001055712">
    <property type="component" value="Unassembled WGS sequence"/>
</dbReference>
<evidence type="ECO:0000313" key="4">
    <source>
        <dbReference type="Proteomes" id="UP001055712"/>
    </source>
</evidence>
<reference evidence="3" key="1">
    <citation type="journal article" date="2019" name="Plant J.">
        <title>Chlorella vulgaris genome assembly and annotation reveals the molecular basis for metabolic acclimation to high light conditions.</title>
        <authorList>
            <person name="Cecchin M."/>
            <person name="Marcolungo L."/>
            <person name="Rossato M."/>
            <person name="Girolomoni L."/>
            <person name="Cosentino E."/>
            <person name="Cuine S."/>
            <person name="Li-Beisson Y."/>
            <person name="Delledonne M."/>
            <person name="Ballottari M."/>
        </authorList>
    </citation>
    <scope>NUCLEOTIDE SEQUENCE</scope>
    <source>
        <strain evidence="3">211/11P</strain>
    </source>
</reference>
<evidence type="ECO:0000313" key="3">
    <source>
        <dbReference type="EMBL" id="KAI3429245.1"/>
    </source>
</evidence>
<accession>A0A9D4TLY8</accession>
<feature type="coiled-coil region" evidence="1">
    <location>
        <begin position="271"/>
        <end position="298"/>
    </location>
</feature>
<dbReference type="EMBL" id="SIDB01000008">
    <property type="protein sequence ID" value="KAI3429245.1"/>
    <property type="molecule type" value="Genomic_DNA"/>
</dbReference>
<gene>
    <name evidence="3" type="ORF">D9Q98_005343</name>
</gene>
<dbReference type="AlphaFoldDB" id="A0A9D4TLY8"/>
<proteinExistence type="predicted"/>
<reference evidence="3" key="2">
    <citation type="submission" date="2020-11" db="EMBL/GenBank/DDBJ databases">
        <authorList>
            <person name="Cecchin M."/>
            <person name="Marcolungo L."/>
            <person name="Rossato M."/>
            <person name="Girolomoni L."/>
            <person name="Cosentino E."/>
            <person name="Cuine S."/>
            <person name="Li-Beisson Y."/>
            <person name="Delledonne M."/>
            <person name="Ballottari M."/>
        </authorList>
    </citation>
    <scope>NUCLEOTIDE SEQUENCE</scope>
    <source>
        <strain evidence="3">211/11P</strain>
        <tissue evidence="3">Whole cell</tissue>
    </source>
</reference>